<evidence type="ECO:0000313" key="2">
    <source>
        <dbReference type="Proteomes" id="UP000008461"/>
    </source>
</evidence>
<dbReference type="STRING" id="760192.Halhy_4387"/>
<evidence type="ECO:0000313" key="1">
    <source>
        <dbReference type="EMBL" id="AEE52231.1"/>
    </source>
</evidence>
<reference evidence="1 2" key="1">
    <citation type="journal article" date="2011" name="Stand. Genomic Sci.">
        <title>Complete genome sequence of Haliscomenobacter hydrossis type strain (O).</title>
        <authorList>
            <consortium name="US DOE Joint Genome Institute (JGI-PGF)"/>
            <person name="Daligault H."/>
            <person name="Lapidus A."/>
            <person name="Zeytun A."/>
            <person name="Nolan M."/>
            <person name="Lucas S."/>
            <person name="Del Rio T.G."/>
            <person name="Tice H."/>
            <person name="Cheng J.F."/>
            <person name="Tapia R."/>
            <person name="Han C."/>
            <person name="Goodwin L."/>
            <person name="Pitluck S."/>
            <person name="Liolios K."/>
            <person name="Pagani I."/>
            <person name="Ivanova N."/>
            <person name="Huntemann M."/>
            <person name="Mavromatis K."/>
            <person name="Mikhailova N."/>
            <person name="Pati A."/>
            <person name="Chen A."/>
            <person name="Palaniappan K."/>
            <person name="Land M."/>
            <person name="Hauser L."/>
            <person name="Brambilla E.M."/>
            <person name="Rohde M."/>
            <person name="Verbarg S."/>
            <person name="Goker M."/>
            <person name="Bristow J."/>
            <person name="Eisen J.A."/>
            <person name="Markowitz V."/>
            <person name="Hugenholtz P."/>
            <person name="Kyrpides N.C."/>
            <person name="Klenk H.P."/>
            <person name="Woyke T."/>
        </authorList>
    </citation>
    <scope>NUCLEOTIDE SEQUENCE [LARGE SCALE GENOMIC DNA]</scope>
    <source>
        <strain evidence="2">ATCC 27775 / DSM 1100 / LMG 10767 / O</strain>
    </source>
</reference>
<dbReference type="AlphaFoldDB" id="F4KQU6"/>
<reference key="2">
    <citation type="submission" date="2011-04" db="EMBL/GenBank/DDBJ databases">
        <title>Complete sequence of chromosome of Haliscomenobacter hydrossis DSM 1100.</title>
        <authorList>
            <consortium name="US DOE Joint Genome Institute (JGI-PGF)"/>
            <person name="Lucas S."/>
            <person name="Han J."/>
            <person name="Lapidus A."/>
            <person name="Bruce D."/>
            <person name="Goodwin L."/>
            <person name="Pitluck S."/>
            <person name="Peters L."/>
            <person name="Kyrpides N."/>
            <person name="Mavromatis K."/>
            <person name="Ivanova N."/>
            <person name="Ovchinnikova G."/>
            <person name="Pagani I."/>
            <person name="Daligault H."/>
            <person name="Detter J.C."/>
            <person name="Han C."/>
            <person name="Land M."/>
            <person name="Hauser L."/>
            <person name="Markowitz V."/>
            <person name="Cheng J.-F."/>
            <person name="Hugenholtz P."/>
            <person name="Woyke T."/>
            <person name="Wu D."/>
            <person name="Verbarg S."/>
            <person name="Frueling A."/>
            <person name="Brambilla E."/>
            <person name="Klenk H.-P."/>
            <person name="Eisen J.A."/>
        </authorList>
    </citation>
    <scope>NUCLEOTIDE SEQUENCE</scope>
    <source>
        <strain>DSM 1100</strain>
    </source>
</reference>
<dbReference type="RefSeq" id="WP_013766769.1">
    <property type="nucleotide sequence ID" value="NC_015510.1"/>
</dbReference>
<dbReference type="KEGG" id="hhy:Halhy_4387"/>
<protein>
    <recommendedName>
        <fullName evidence="3">Transposase (putative) YhgA-like domain-containing protein</fullName>
    </recommendedName>
</protein>
<dbReference type="EMBL" id="CP002691">
    <property type="protein sequence ID" value="AEE52231.1"/>
    <property type="molecule type" value="Genomic_DNA"/>
</dbReference>
<organism evidence="1 2">
    <name type="scientific">Haliscomenobacter hydrossis (strain ATCC 27775 / DSM 1100 / LMG 10767 / O)</name>
    <dbReference type="NCBI Taxonomy" id="760192"/>
    <lineage>
        <taxon>Bacteria</taxon>
        <taxon>Pseudomonadati</taxon>
        <taxon>Bacteroidota</taxon>
        <taxon>Saprospiria</taxon>
        <taxon>Saprospirales</taxon>
        <taxon>Haliscomenobacteraceae</taxon>
        <taxon>Haliscomenobacter</taxon>
    </lineage>
</organism>
<sequence length="319" mass="37619">MKISKDALWKGIIETLIDDFIAYFFPDLVKVIDFSRGFEFLDTELQKLIPNSPGQKRHADKLIKVWFKNGEEVWFLIHVEVQGYQDPLFALRMYECIYRIRDKYQRPVTGLAIYTDWDRTYHYSQFQESFLGSQIVYSFNTYVLRDHLPAELAKNPNPFAAVMEAAWQHLDKPKDDQSLREMKIDLIWRLKSRNISREKISLIIDFIRYFVPFTNSEISTNFEQDLMTITNSTIPMGLREAILEDVKQQGIEQGIATEKYEFTKKLWELQEFSLEKIAILVDLPKEQIFEIILSLLQANGQSIEEAEQQIMAYQTKFVP</sequence>
<proteinExistence type="predicted"/>
<dbReference type="PANTHER" id="PTHR35586">
    <property type="entry name" value="SLL1691 PROTEIN"/>
    <property type="match status" value="1"/>
</dbReference>
<dbReference type="OrthoDB" id="944318at2"/>
<dbReference type="eggNOG" id="COG5464">
    <property type="taxonomic scope" value="Bacteria"/>
</dbReference>
<name>F4KQU6_HALH1</name>
<keyword evidence="2" id="KW-1185">Reference proteome</keyword>
<dbReference type="PANTHER" id="PTHR35586:SF1">
    <property type="entry name" value="SLL1691 PROTEIN"/>
    <property type="match status" value="1"/>
</dbReference>
<dbReference type="HOGENOM" id="CLU_071039_1_0_10"/>
<accession>F4KQU6</accession>
<dbReference type="Proteomes" id="UP000008461">
    <property type="component" value="Chromosome"/>
</dbReference>
<gene>
    <name evidence="1" type="ordered locus">Halhy_4387</name>
</gene>
<evidence type="ECO:0008006" key="3">
    <source>
        <dbReference type="Google" id="ProtNLM"/>
    </source>
</evidence>